<evidence type="ECO:0000256" key="1">
    <source>
        <dbReference type="SAM" id="MobiDB-lite"/>
    </source>
</evidence>
<dbReference type="GO" id="GO:0031177">
    <property type="term" value="F:phosphopantetheine binding"/>
    <property type="evidence" value="ECO:0007669"/>
    <property type="project" value="TreeGrafter"/>
</dbReference>
<dbReference type="Proteomes" id="UP000195880">
    <property type="component" value="Chromosome"/>
</dbReference>
<dbReference type="PANTHER" id="PTHR45527:SF1">
    <property type="entry name" value="FATTY ACID SYNTHASE"/>
    <property type="match status" value="1"/>
</dbReference>
<dbReference type="GO" id="GO:0043041">
    <property type="term" value="P:amino acid activation for nonribosomal peptide biosynthetic process"/>
    <property type="evidence" value="ECO:0007669"/>
    <property type="project" value="TreeGrafter"/>
</dbReference>
<dbReference type="RefSeq" id="WP_237307763.1">
    <property type="nucleotide sequence ID" value="NZ_CP021748.1"/>
</dbReference>
<feature type="compositionally biased region" description="Basic and acidic residues" evidence="1">
    <location>
        <begin position="55"/>
        <end position="70"/>
    </location>
</feature>
<feature type="region of interest" description="Disordered" evidence="1">
    <location>
        <begin position="55"/>
        <end position="86"/>
    </location>
</feature>
<dbReference type="GO" id="GO:0005829">
    <property type="term" value="C:cytosol"/>
    <property type="evidence" value="ECO:0007669"/>
    <property type="project" value="TreeGrafter"/>
</dbReference>
<dbReference type="Pfam" id="PF00501">
    <property type="entry name" value="AMP-binding"/>
    <property type="match status" value="1"/>
</dbReference>
<dbReference type="InterPro" id="IPR000873">
    <property type="entry name" value="AMP-dep_synth/lig_dom"/>
</dbReference>
<organism evidence="3 4">
    <name type="scientific">Streptomyces alboflavus</name>
    <dbReference type="NCBI Taxonomy" id="67267"/>
    <lineage>
        <taxon>Bacteria</taxon>
        <taxon>Bacillati</taxon>
        <taxon>Actinomycetota</taxon>
        <taxon>Actinomycetes</taxon>
        <taxon>Kitasatosporales</taxon>
        <taxon>Streptomycetaceae</taxon>
        <taxon>Streptomyces</taxon>
    </lineage>
</organism>
<dbReference type="Gene3D" id="3.30.559.30">
    <property type="entry name" value="Nonribosomal peptide synthetase, condensation domain"/>
    <property type="match status" value="1"/>
</dbReference>
<dbReference type="PANTHER" id="PTHR45527">
    <property type="entry name" value="NONRIBOSOMAL PEPTIDE SYNTHETASE"/>
    <property type="match status" value="1"/>
</dbReference>
<dbReference type="SUPFAM" id="SSF52777">
    <property type="entry name" value="CoA-dependent acyltransferases"/>
    <property type="match status" value="1"/>
</dbReference>
<dbReference type="InterPro" id="IPR042099">
    <property type="entry name" value="ANL_N_sf"/>
</dbReference>
<dbReference type="EMBL" id="CP021748">
    <property type="protein sequence ID" value="ARX89458.1"/>
    <property type="molecule type" value="Genomic_DNA"/>
</dbReference>
<evidence type="ECO:0000259" key="2">
    <source>
        <dbReference type="Pfam" id="PF00501"/>
    </source>
</evidence>
<dbReference type="SUPFAM" id="SSF56801">
    <property type="entry name" value="Acetyl-CoA synthetase-like"/>
    <property type="match status" value="1"/>
</dbReference>
<accession>A0A1Z1WSQ8</accession>
<evidence type="ECO:0000313" key="3">
    <source>
        <dbReference type="EMBL" id="ARX89458.1"/>
    </source>
</evidence>
<keyword evidence="4" id="KW-1185">Reference proteome</keyword>
<dbReference type="GO" id="GO:0047527">
    <property type="term" value="F:2,3-dihydroxybenzoate-serine ligase activity"/>
    <property type="evidence" value="ECO:0007669"/>
    <property type="project" value="TreeGrafter"/>
</dbReference>
<name>A0A1Z1WSQ8_9ACTN</name>
<evidence type="ECO:0000313" key="4">
    <source>
        <dbReference type="Proteomes" id="UP000195880"/>
    </source>
</evidence>
<dbReference type="KEGG" id="salf:SMD44_08945"/>
<feature type="domain" description="AMP-dependent synthetase/ligase" evidence="2">
    <location>
        <begin position="94"/>
        <end position="138"/>
    </location>
</feature>
<gene>
    <name evidence="3" type="ORF">SMD44_08945</name>
</gene>
<protein>
    <submittedName>
        <fullName evidence="3">Peptide synthetase</fullName>
    </submittedName>
</protein>
<dbReference type="Gene3D" id="3.40.50.12780">
    <property type="entry name" value="N-terminal domain of ligase-like"/>
    <property type="match status" value="1"/>
</dbReference>
<sequence length="152" mass="16198">MTPPVRNATFDLAFDFVEHGGGVTGHLEYNTGLFDAGTAERLAAHLTSLLEAARTTRREGRRAAADDHRRAPSGRPGWQGDPLPAADSAFPALFEAQAARTPHTTALTARDTTLDYAALNDRANRLAHHLITLGVGPRTSSRSGCPAPRTCS</sequence>
<dbReference type="AlphaFoldDB" id="A0A1Z1WSQ8"/>
<dbReference type="GO" id="GO:0009366">
    <property type="term" value="C:enterobactin synthetase complex"/>
    <property type="evidence" value="ECO:0007669"/>
    <property type="project" value="TreeGrafter"/>
</dbReference>
<dbReference type="GO" id="GO:0009239">
    <property type="term" value="P:enterobactin biosynthetic process"/>
    <property type="evidence" value="ECO:0007669"/>
    <property type="project" value="TreeGrafter"/>
</dbReference>
<proteinExistence type="predicted"/>
<reference evidence="3 4" key="1">
    <citation type="submission" date="2017-05" db="EMBL/GenBank/DDBJ databases">
        <title>Streptomyces alboflavus Genome sequencing and assembly.</title>
        <authorList>
            <person name="Wang Y."/>
            <person name="Du B."/>
            <person name="Ding Y."/>
            <person name="Liu H."/>
            <person name="Hou Q."/>
            <person name="Liu K."/>
            <person name="Wang C."/>
            <person name="Yao L."/>
        </authorList>
    </citation>
    <scope>NUCLEOTIDE SEQUENCE [LARGE SCALE GENOMIC DNA]</scope>
    <source>
        <strain evidence="3 4">MDJK44</strain>
    </source>
</reference>